<evidence type="ECO:0000313" key="10">
    <source>
        <dbReference type="Proteomes" id="UP000218831"/>
    </source>
</evidence>
<evidence type="ECO:0000259" key="8">
    <source>
        <dbReference type="SMART" id="SM01011"/>
    </source>
</evidence>
<dbReference type="InterPro" id="IPR036005">
    <property type="entry name" value="Creatinase/aminopeptidase-like"/>
</dbReference>
<dbReference type="Proteomes" id="UP000218831">
    <property type="component" value="Unassembled WGS sequence"/>
</dbReference>
<evidence type="ECO:0000256" key="5">
    <source>
        <dbReference type="ARBA" id="ARBA00069363"/>
    </source>
</evidence>
<dbReference type="CDD" id="cd01087">
    <property type="entry name" value="Prolidase"/>
    <property type="match status" value="1"/>
</dbReference>
<dbReference type="OrthoDB" id="9806388at2"/>
<comment type="caution">
    <text evidence="9">The sequence shown here is derived from an EMBL/GenBank/DDBJ whole genome shotgun (WGS) entry which is preliminary data.</text>
</comment>
<comment type="cofactor">
    <cofactor evidence="1">
        <name>Mn(2+)</name>
        <dbReference type="ChEBI" id="CHEBI:29035"/>
    </cofactor>
</comment>
<evidence type="ECO:0000256" key="7">
    <source>
        <dbReference type="ARBA" id="ARBA00081411"/>
    </source>
</evidence>
<keyword evidence="4" id="KW-0464">Manganese</keyword>
<evidence type="ECO:0000313" key="9">
    <source>
        <dbReference type="EMBL" id="PAU94867.1"/>
    </source>
</evidence>
<evidence type="ECO:0000256" key="3">
    <source>
        <dbReference type="ARBA" id="ARBA00022801"/>
    </source>
</evidence>
<evidence type="ECO:0000256" key="1">
    <source>
        <dbReference type="ARBA" id="ARBA00001936"/>
    </source>
</evidence>
<dbReference type="InterPro" id="IPR000994">
    <property type="entry name" value="Pept_M24"/>
</dbReference>
<sequence length="444" mass="51113">MHHLHREKLFSLLDDKESAIVYMKGADLMYRYDTDYEFPFRQESNFWYLTGVNEPDFHLILDLKNQDYHLFAPNRDAQYAVWHGRVKSKEQLQDDYQPDHLHYEAKLPQVLQELAPEKIYCVEEEQAEFIEKFERDLPIDLDTLEDALTHCRVFKTDWELDQMREAARVNNIAHKAVLKALEPGKYEHEMKAVFDYHQIKNGLMQDAYNGIFAAGENSAILHYVENNREIKDGDLFLIDAGYECNGYASDFTRTYPANGAFTNTQAEIYEAVLEAQKQVIDAAKPKAKMEDLHILAARVMMQGLKDANIVKGAIDDLMEEDIFALFFPHGLGHFLGLDTHDVGGYPKGVERIERPGIKYLRMRRTLQPSMVLTIEPGLYFVPALLKPALENDKASKFLNASKLNDMMDFGGVRIEDNIIVTEDGCENMTTVPKERDEIEKIMAG</sequence>
<dbReference type="Gene3D" id="3.40.350.10">
    <property type="entry name" value="Creatinase/prolidase N-terminal domain"/>
    <property type="match status" value="1"/>
</dbReference>
<evidence type="ECO:0000256" key="6">
    <source>
        <dbReference type="ARBA" id="ARBA00075356"/>
    </source>
</evidence>
<dbReference type="GO" id="GO:0030145">
    <property type="term" value="F:manganese ion binding"/>
    <property type="evidence" value="ECO:0007669"/>
    <property type="project" value="InterPro"/>
</dbReference>
<dbReference type="PANTHER" id="PTHR43226">
    <property type="entry name" value="XAA-PRO AMINOPEPTIDASE 3"/>
    <property type="match status" value="1"/>
</dbReference>
<keyword evidence="2" id="KW-0479">Metal-binding</keyword>
<dbReference type="SUPFAM" id="SSF53092">
    <property type="entry name" value="Creatinase/prolidase N-terminal domain"/>
    <property type="match status" value="1"/>
</dbReference>
<evidence type="ECO:0000256" key="4">
    <source>
        <dbReference type="ARBA" id="ARBA00023211"/>
    </source>
</evidence>
<keyword evidence="10" id="KW-1185">Reference proteome</keyword>
<dbReference type="Pfam" id="PF05195">
    <property type="entry name" value="AMP_N"/>
    <property type="match status" value="1"/>
</dbReference>
<name>A0A2A2GD78_9BACT</name>
<accession>A0A2A2GD78</accession>
<dbReference type="Pfam" id="PF00557">
    <property type="entry name" value="Peptidase_M24"/>
    <property type="match status" value="1"/>
</dbReference>
<dbReference type="RefSeq" id="WP_095605735.1">
    <property type="nucleotide sequence ID" value="NZ_NSKE01000003.1"/>
</dbReference>
<evidence type="ECO:0000256" key="2">
    <source>
        <dbReference type="ARBA" id="ARBA00022723"/>
    </source>
</evidence>
<gene>
    <name evidence="9" type="ORF">CK503_05185</name>
</gene>
<dbReference type="InterPro" id="IPR052433">
    <property type="entry name" value="X-Pro_dipept-like"/>
</dbReference>
<protein>
    <recommendedName>
        <fullName evidence="5">Xaa-Pro aminopeptidase</fullName>
    </recommendedName>
    <alternativeName>
        <fullName evidence="6">Aminopeptidase P II</fullName>
    </alternativeName>
    <alternativeName>
        <fullName evidence="7">X-Pro aminopeptidase</fullName>
    </alternativeName>
</protein>
<dbReference type="GO" id="GO:0006508">
    <property type="term" value="P:proteolysis"/>
    <property type="evidence" value="ECO:0007669"/>
    <property type="project" value="TreeGrafter"/>
</dbReference>
<proteinExistence type="predicted"/>
<dbReference type="EMBL" id="NSKE01000003">
    <property type="protein sequence ID" value="PAU94867.1"/>
    <property type="molecule type" value="Genomic_DNA"/>
</dbReference>
<keyword evidence="3" id="KW-0378">Hydrolase</keyword>
<dbReference type="SUPFAM" id="SSF55920">
    <property type="entry name" value="Creatinase/aminopeptidase"/>
    <property type="match status" value="1"/>
</dbReference>
<dbReference type="AlphaFoldDB" id="A0A2A2GD78"/>
<keyword evidence="9" id="KW-0031">Aminopeptidase</keyword>
<dbReference type="FunFam" id="3.90.230.10:FF:000002">
    <property type="entry name" value="Xaa-Pro aminopeptidase 3"/>
    <property type="match status" value="1"/>
</dbReference>
<dbReference type="SMART" id="SM01011">
    <property type="entry name" value="AMP_N"/>
    <property type="match status" value="1"/>
</dbReference>
<feature type="domain" description="Aminopeptidase P N-terminal" evidence="8">
    <location>
        <begin position="1"/>
        <end position="130"/>
    </location>
</feature>
<dbReference type="PANTHER" id="PTHR43226:SF1">
    <property type="entry name" value="XAA-PRO DIPEPTIDASE"/>
    <property type="match status" value="1"/>
</dbReference>
<dbReference type="InterPro" id="IPR007865">
    <property type="entry name" value="Aminopep_P_N"/>
</dbReference>
<organism evidence="9 10">
    <name type="scientific">Fodinibius salipaludis</name>
    <dbReference type="NCBI Taxonomy" id="2032627"/>
    <lineage>
        <taxon>Bacteria</taxon>
        <taxon>Pseudomonadati</taxon>
        <taxon>Balneolota</taxon>
        <taxon>Balneolia</taxon>
        <taxon>Balneolales</taxon>
        <taxon>Balneolaceae</taxon>
        <taxon>Fodinibius</taxon>
    </lineage>
</organism>
<dbReference type="InterPro" id="IPR029149">
    <property type="entry name" value="Creatin/AminoP/Spt16_N"/>
</dbReference>
<dbReference type="Gene3D" id="3.90.230.10">
    <property type="entry name" value="Creatinase/methionine aminopeptidase superfamily"/>
    <property type="match status" value="1"/>
</dbReference>
<keyword evidence="9" id="KW-0645">Protease</keyword>
<dbReference type="GO" id="GO:0070006">
    <property type="term" value="F:metalloaminopeptidase activity"/>
    <property type="evidence" value="ECO:0007669"/>
    <property type="project" value="InterPro"/>
</dbReference>
<reference evidence="9 10" key="1">
    <citation type="submission" date="2017-08" db="EMBL/GenBank/DDBJ databases">
        <title>Aliifodinibius alkalisoli sp. nov., isolated from saline alkaline soil.</title>
        <authorList>
            <person name="Liu D."/>
            <person name="Zhang G."/>
        </authorList>
    </citation>
    <scope>NUCLEOTIDE SEQUENCE [LARGE SCALE GENOMIC DNA]</scope>
    <source>
        <strain evidence="9 10">WN023</strain>
    </source>
</reference>